<dbReference type="EMBL" id="HBIJ01003464">
    <property type="protein sequence ID" value="CAE0361678.1"/>
    <property type="molecule type" value="Transcribed_RNA"/>
</dbReference>
<gene>
    <name evidence="3" type="ORF">ALAG00032_LOCUS2411</name>
</gene>
<name>A0A7S3JQF0_9STRA</name>
<dbReference type="Pfam" id="PF01841">
    <property type="entry name" value="Transglut_core"/>
    <property type="match status" value="1"/>
</dbReference>
<keyword evidence="1" id="KW-0472">Membrane</keyword>
<dbReference type="SUPFAM" id="SSF54001">
    <property type="entry name" value="Cysteine proteinases"/>
    <property type="match status" value="1"/>
</dbReference>
<evidence type="ECO:0000259" key="2">
    <source>
        <dbReference type="SMART" id="SM00460"/>
    </source>
</evidence>
<accession>A0A7S3JQF0</accession>
<dbReference type="SMART" id="SM00460">
    <property type="entry name" value="TGc"/>
    <property type="match status" value="1"/>
</dbReference>
<organism evidence="3">
    <name type="scientific">Aureoumbra lagunensis</name>
    <dbReference type="NCBI Taxonomy" id="44058"/>
    <lineage>
        <taxon>Eukaryota</taxon>
        <taxon>Sar</taxon>
        <taxon>Stramenopiles</taxon>
        <taxon>Ochrophyta</taxon>
        <taxon>Pelagophyceae</taxon>
        <taxon>Pelagomonadales</taxon>
        <taxon>Aureoumbra</taxon>
    </lineage>
</organism>
<proteinExistence type="predicted"/>
<evidence type="ECO:0000313" key="3">
    <source>
        <dbReference type="EMBL" id="CAE0361678.1"/>
    </source>
</evidence>
<keyword evidence="1" id="KW-0812">Transmembrane</keyword>
<dbReference type="Gene3D" id="3.10.620.30">
    <property type="match status" value="1"/>
</dbReference>
<keyword evidence="1" id="KW-1133">Transmembrane helix</keyword>
<reference evidence="3" key="1">
    <citation type="submission" date="2021-01" db="EMBL/GenBank/DDBJ databases">
        <authorList>
            <person name="Corre E."/>
            <person name="Pelletier E."/>
            <person name="Niang G."/>
            <person name="Scheremetjew M."/>
            <person name="Finn R."/>
            <person name="Kale V."/>
            <person name="Holt S."/>
            <person name="Cochrane G."/>
            <person name="Meng A."/>
            <person name="Brown T."/>
            <person name="Cohen L."/>
        </authorList>
    </citation>
    <scope>NUCLEOTIDE SEQUENCE</scope>
    <source>
        <strain evidence="3">CCMP1510</strain>
    </source>
</reference>
<dbReference type="AlphaFoldDB" id="A0A7S3JQF0"/>
<feature type="domain" description="Transglutaminase-like" evidence="2">
    <location>
        <begin position="78"/>
        <end position="131"/>
    </location>
</feature>
<protein>
    <recommendedName>
        <fullName evidence="2">Transglutaminase-like domain-containing protein</fullName>
    </recommendedName>
</protein>
<feature type="transmembrane region" description="Helical" evidence="1">
    <location>
        <begin position="89"/>
        <end position="108"/>
    </location>
</feature>
<dbReference type="InterPro" id="IPR038765">
    <property type="entry name" value="Papain-like_cys_pep_sf"/>
</dbReference>
<dbReference type="InterPro" id="IPR002931">
    <property type="entry name" value="Transglutaminase-like"/>
</dbReference>
<sequence>MTINDQVQILLNEFKEEFPYYRDHCLHCAAEGAEYLGEITCTSHLEKDIQRAVRAELRYCSSCSKLSRFVRANDVNSIMQRKYGRCGEYSIAFAAILLIFGLDIRWIYDSSDHVWIEALINNKFIHCDPCEAALNQPLLYSQNWQKSSSLVLAFDKHQAIDLTSFYYPDNSTVATLRKNIHLSPELISSILSQYNFSASNTTITTSTQKAANNRN</sequence>
<evidence type="ECO:0000256" key="1">
    <source>
        <dbReference type="SAM" id="Phobius"/>
    </source>
</evidence>